<dbReference type="Gene3D" id="2.130.10.10">
    <property type="entry name" value="YVTN repeat-like/Quinoprotein amine dehydrogenase"/>
    <property type="match status" value="1"/>
</dbReference>
<dbReference type="SUPFAM" id="SSF50998">
    <property type="entry name" value="Quinoprotein alcohol dehydrogenase-like"/>
    <property type="match status" value="1"/>
</dbReference>
<comment type="caution">
    <text evidence="1">The sequence shown here is derived from an EMBL/GenBank/DDBJ whole genome shotgun (WGS) entry which is preliminary data.</text>
</comment>
<dbReference type="InterPro" id="IPR015943">
    <property type="entry name" value="WD40/YVTN_repeat-like_dom_sf"/>
</dbReference>
<keyword evidence="2" id="KW-1185">Reference proteome</keyword>
<protein>
    <submittedName>
        <fullName evidence="1">Uncharacterized protein</fullName>
    </submittedName>
</protein>
<accession>A0ABD6BP30</accession>
<evidence type="ECO:0000313" key="2">
    <source>
        <dbReference type="Proteomes" id="UP001597139"/>
    </source>
</evidence>
<gene>
    <name evidence="1" type="ORF">ACFSAU_04865</name>
</gene>
<proteinExistence type="predicted"/>
<dbReference type="EMBL" id="JBHUCZ010000002">
    <property type="protein sequence ID" value="MFD1566817.1"/>
    <property type="molecule type" value="Genomic_DNA"/>
</dbReference>
<reference evidence="1 2" key="1">
    <citation type="journal article" date="2019" name="Int. J. Syst. Evol. Microbiol.">
        <title>The Global Catalogue of Microorganisms (GCM) 10K type strain sequencing project: providing services to taxonomists for standard genome sequencing and annotation.</title>
        <authorList>
            <consortium name="The Broad Institute Genomics Platform"/>
            <consortium name="The Broad Institute Genome Sequencing Center for Infectious Disease"/>
            <person name="Wu L."/>
            <person name="Ma J."/>
        </authorList>
    </citation>
    <scope>NUCLEOTIDE SEQUENCE [LARGE SCALE GENOMIC DNA]</scope>
    <source>
        <strain evidence="1 2">CGMCC 1.12859</strain>
    </source>
</reference>
<organism evidence="1 2">
    <name type="scientific">Halolamina litorea</name>
    <dbReference type="NCBI Taxonomy" id="1515593"/>
    <lineage>
        <taxon>Archaea</taxon>
        <taxon>Methanobacteriati</taxon>
        <taxon>Methanobacteriota</taxon>
        <taxon>Stenosarchaea group</taxon>
        <taxon>Halobacteria</taxon>
        <taxon>Halobacteriales</taxon>
        <taxon>Haloferacaceae</taxon>
    </lineage>
</organism>
<dbReference type="InterPro" id="IPR011047">
    <property type="entry name" value="Quinoprotein_ADH-like_sf"/>
</dbReference>
<evidence type="ECO:0000313" key="1">
    <source>
        <dbReference type="EMBL" id="MFD1566817.1"/>
    </source>
</evidence>
<name>A0ABD6BP30_9EURY</name>
<dbReference type="RefSeq" id="WP_379821408.1">
    <property type="nucleotide sequence ID" value="NZ_JBHUCZ010000002.1"/>
</dbReference>
<dbReference type="AlphaFoldDB" id="A0ABD6BP30"/>
<dbReference type="Proteomes" id="UP001597139">
    <property type="component" value="Unassembled WGS sequence"/>
</dbReference>
<sequence length="296" mass="31038">MLRSRRWTVPESRTRAQLNGVAVADGRAYAVGNRGVLLSRTRVGWEPLFDDGVAGGSRGLLDIAATDDGRRLWLCGTRGALGYYDRETGNLRDRSTPYGLATTFRTLAVAGSAGDERVHVGDDQGRIARLAVDGRETNVRGVALPGPGAPITALRGADNMWFAGDTSGRVHQSDDGREWRTDTLSAAMVTALAIDADGLLATNRGGTVYTGVRSFDAPPDRLAPLPDGVRPTDAAGVGHTAVVVGSRGDILARGRDPGFQRVGIDGPAGLYAVTLAPDETVLAVGADGLVVEGRPR</sequence>